<dbReference type="GO" id="GO:0005524">
    <property type="term" value="F:ATP binding"/>
    <property type="evidence" value="ECO:0007669"/>
    <property type="project" value="UniProtKB-KW"/>
</dbReference>
<evidence type="ECO:0000256" key="1">
    <source>
        <dbReference type="ARBA" id="ARBA00022741"/>
    </source>
</evidence>
<evidence type="ECO:0000256" key="4">
    <source>
        <dbReference type="ARBA" id="ARBA00022840"/>
    </source>
</evidence>
<comment type="caution">
    <text evidence="6">The sequence shown here is derived from an EMBL/GenBank/DDBJ whole genome shotgun (WGS) entry which is preliminary data.</text>
</comment>
<gene>
    <name evidence="6" type="ORF">H6P81_003601</name>
</gene>
<evidence type="ECO:0000313" key="6">
    <source>
        <dbReference type="EMBL" id="KAG9459093.1"/>
    </source>
</evidence>
<dbReference type="GO" id="GO:0016787">
    <property type="term" value="F:hydrolase activity"/>
    <property type="evidence" value="ECO:0007669"/>
    <property type="project" value="UniProtKB-KW"/>
</dbReference>
<name>A0AAV7FH90_ARIFI</name>
<evidence type="ECO:0000256" key="5">
    <source>
        <dbReference type="SAM" id="MobiDB-lite"/>
    </source>
</evidence>
<reference evidence="6 7" key="1">
    <citation type="submission" date="2021-07" db="EMBL/GenBank/DDBJ databases">
        <title>The Aristolochia fimbriata genome: insights into angiosperm evolution, floral development and chemical biosynthesis.</title>
        <authorList>
            <person name="Jiao Y."/>
        </authorList>
    </citation>
    <scope>NUCLEOTIDE SEQUENCE [LARGE SCALE GENOMIC DNA]</scope>
    <source>
        <strain evidence="6">IBCAS-2021</strain>
        <tissue evidence="6">Leaf</tissue>
    </source>
</reference>
<keyword evidence="4" id="KW-0067">ATP-binding</keyword>
<protein>
    <recommendedName>
        <fullName evidence="8">DEAD/DEAH box helicase domain-containing protein</fullName>
    </recommendedName>
</protein>
<organism evidence="6 7">
    <name type="scientific">Aristolochia fimbriata</name>
    <name type="common">White veined hardy Dutchman's pipe vine</name>
    <dbReference type="NCBI Taxonomy" id="158543"/>
    <lineage>
        <taxon>Eukaryota</taxon>
        <taxon>Viridiplantae</taxon>
        <taxon>Streptophyta</taxon>
        <taxon>Embryophyta</taxon>
        <taxon>Tracheophyta</taxon>
        <taxon>Spermatophyta</taxon>
        <taxon>Magnoliopsida</taxon>
        <taxon>Magnoliidae</taxon>
        <taxon>Piperales</taxon>
        <taxon>Aristolochiaceae</taxon>
        <taxon>Aristolochia</taxon>
    </lineage>
</organism>
<dbReference type="GO" id="GO:0004386">
    <property type="term" value="F:helicase activity"/>
    <property type="evidence" value="ECO:0007669"/>
    <property type="project" value="UniProtKB-KW"/>
</dbReference>
<dbReference type="PANTHER" id="PTHR47960">
    <property type="entry name" value="DEAD-BOX ATP-DEPENDENT RNA HELICASE 50"/>
    <property type="match status" value="1"/>
</dbReference>
<dbReference type="AlphaFoldDB" id="A0AAV7FH90"/>
<evidence type="ECO:0008006" key="8">
    <source>
        <dbReference type="Google" id="ProtNLM"/>
    </source>
</evidence>
<proteinExistence type="predicted"/>
<keyword evidence="1" id="KW-0547">Nucleotide-binding</keyword>
<dbReference type="SUPFAM" id="SSF52540">
    <property type="entry name" value="P-loop containing nucleoside triphosphate hydrolases"/>
    <property type="match status" value="1"/>
</dbReference>
<accession>A0AAV7FH90</accession>
<feature type="region of interest" description="Disordered" evidence="5">
    <location>
        <begin position="1"/>
        <end position="46"/>
    </location>
</feature>
<dbReference type="Gene3D" id="3.40.50.300">
    <property type="entry name" value="P-loop containing nucleotide triphosphate hydrolases"/>
    <property type="match status" value="2"/>
</dbReference>
<feature type="region of interest" description="Disordered" evidence="5">
    <location>
        <begin position="107"/>
        <end position="148"/>
    </location>
</feature>
<sequence length="562" mass="62302">MAKGDDAVRRKRNKAGRKRMRKDSNVSARVASIIASKQRRKSGKRRVCEGMCFSLPTPEDPFNDRRERKLADAKKSLKHSTGKDSKLKKKIAQEDIEKVVKRSLKKLKNASEENDNGTSLTSLSKNNSTALQDPSITKPGTCKGKQGPLRNTDNLSKFLVLCLNAIQDAWIKEGSFDADKDRHLLANPWGIDLWKYCSDGSDILETSGHNPTREQMAWVVSSAADIVTRKEKEGQYVATPFLLILVSSQEEAIEVRSLCKPLKSLGIHTVSLHPGASMDHQVQGLKSCEPEFLVSTPERLMELISLKAVDISNISLLVLNGLETFCKEGLVDLLKTIRCQILGDPQILIFSDFFGNVCTSMVQHLLVRPFCRLSLNDSVVSQSACVTQSVYVYTSEDEQFFKAIEILKEASANQPHSQLARVLLLVKTKNKAEKLITSLGAEGFNVYHECILGGSKQDPSTHSHEHSDNRVALSVMDEQKLLSITDIGDFEVVVLVDFPPFDDYVGILTRMARHSAGGVLHSFFCESDVSSAAPLVKLLEQCTQPVPENLRNYLGTLSMSTL</sequence>
<dbReference type="EMBL" id="JAINDJ010000002">
    <property type="protein sequence ID" value="KAG9459093.1"/>
    <property type="molecule type" value="Genomic_DNA"/>
</dbReference>
<keyword evidence="7" id="KW-1185">Reference proteome</keyword>
<evidence type="ECO:0000256" key="2">
    <source>
        <dbReference type="ARBA" id="ARBA00022801"/>
    </source>
</evidence>
<keyword evidence="3" id="KW-0347">Helicase</keyword>
<dbReference type="Proteomes" id="UP000825729">
    <property type="component" value="Unassembled WGS sequence"/>
</dbReference>
<evidence type="ECO:0000256" key="3">
    <source>
        <dbReference type="ARBA" id="ARBA00022806"/>
    </source>
</evidence>
<feature type="compositionally biased region" description="Low complexity" evidence="5">
    <location>
        <begin position="116"/>
        <end position="131"/>
    </location>
</feature>
<feature type="compositionally biased region" description="Basic residues" evidence="5">
    <location>
        <begin position="9"/>
        <end position="21"/>
    </location>
</feature>
<dbReference type="InterPro" id="IPR027417">
    <property type="entry name" value="P-loop_NTPase"/>
</dbReference>
<evidence type="ECO:0000313" key="7">
    <source>
        <dbReference type="Proteomes" id="UP000825729"/>
    </source>
</evidence>
<keyword evidence="2" id="KW-0378">Hydrolase</keyword>